<dbReference type="SMART" id="SM00419">
    <property type="entry name" value="HTH_CRP"/>
    <property type="match status" value="1"/>
</dbReference>
<organism evidence="6 7">
    <name type="scientific">Tistrella mobilis</name>
    <dbReference type="NCBI Taxonomy" id="171437"/>
    <lineage>
        <taxon>Bacteria</taxon>
        <taxon>Pseudomonadati</taxon>
        <taxon>Pseudomonadota</taxon>
        <taxon>Alphaproteobacteria</taxon>
        <taxon>Geminicoccales</taxon>
        <taxon>Geminicoccaceae</taxon>
        <taxon>Tistrella</taxon>
    </lineage>
</organism>
<dbReference type="Gene3D" id="1.10.10.10">
    <property type="entry name" value="Winged helix-like DNA-binding domain superfamily/Winged helix DNA-binding domain"/>
    <property type="match status" value="1"/>
</dbReference>
<keyword evidence="1" id="KW-0805">Transcription regulation</keyword>
<dbReference type="GO" id="GO:0005829">
    <property type="term" value="C:cytosol"/>
    <property type="evidence" value="ECO:0007669"/>
    <property type="project" value="TreeGrafter"/>
</dbReference>
<dbReference type="Pfam" id="PF00027">
    <property type="entry name" value="cNMP_binding"/>
    <property type="match status" value="1"/>
</dbReference>
<dbReference type="AlphaFoldDB" id="A0A162LFU1"/>
<proteinExistence type="predicted"/>
<keyword evidence="3" id="KW-0804">Transcription</keyword>
<dbReference type="PANTHER" id="PTHR24567">
    <property type="entry name" value="CRP FAMILY TRANSCRIPTIONAL REGULATORY PROTEIN"/>
    <property type="match status" value="1"/>
</dbReference>
<name>A0A162LFU1_9PROT</name>
<dbReference type="EMBL" id="LPZR01000079">
    <property type="protein sequence ID" value="KYO54807.1"/>
    <property type="molecule type" value="Genomic_DNA"/>
</dbReference>
<protein>
    <submittedName>
        <fullName evidence="6">Crp/Fnr family transcriptional regulator</fullName>
    </submittedName>
</protein>
<evidence type="ECO:0000256" key="3">
    <source>
        <dbReference type="ARBA" id="ARBA00023163"/>
    </source>
</evidence>
<dbReference type="GO" id="GO:0003700">
    <property type="term" value="F:DNA-binding transcription factor activity"/>
    <property type="evidence" value="ECO:0007669"/>
    <property type="project" value="TreeGrafter"/>
</dbReference>
<dbReference type="InterPro" id="IPR000595">
    <property type="entry name" value="cNMP-bd_dom"/>
</dbReference>
<accession>A0A162LFU1</accession>
<keyword evidence="2" id="KW-0238">DNA-binding</keyword>
<dbReference type="InterPro" id="IPR036390">
    <property type="entry name" value="WH_DNA-bd_sf"/>
</dbReference>
<dbReference type="PROSITE" id="PS50042">
    <property type="entry name" value="CNMP_BINDING_3"/>
    <property type="match status" value="1"/>
</dbReference>
<dbReference type="InterPro" id="IPR036388">
    <property type="entry name" value="WH-like_DNA-bd_sf"/>
</dbReference>
<gene>
    <name evidence="6" type="ORF">AUP44_03130</name>
</gene>
<dbReference type="InterPro" id="IPR012318">
    <property type="entry name" value="HTH_CRP"/>
</dbReference>
<sequence>MLSEAKFMTVAHWAKDLNEEDRELARRNMTEKLLPKGAYLLHEHDHVDAWFGVIDGLLKISVVAESGEMVSLTGISRSGWVGEGSVIKNEPRRYDVVALRDTSIALLNGRTFRWLMDNSPPFNKFLVRQLNERLGQFIAFVGYGRLLDPTARLARSIAWLFNPVLSPNDQLQLGISQEEIGLLSGMSRQTASKALRQLQTEGLLRLQHGRIEILDLDRLSRYGTKL</sequence>
<dbReference type="PROSITE" id="PS51063">
    <property type="entry name" value="HTH_CRP_2"/>
    <property type="match status" value="1"/>
</dbReference>
<dbReference type="SUPFAM" id="SSF51206">
    <property type="entry name" value="cAMP-binding domain-like"/>
    <property type="match status" value="1"/>
</dbReference>
<evidence type="ECO:0000313" key="7">
    <source>
        <dbReference type="Proteomes" id="UP000075787"/>
    </source>
</evidence>
<reference evidence="6 7" key="1">
    <citation type="submission" date="2015-12" db="EMBL/GenBank/DDBJ databases">
        <title>Genome sequence of Tistrella mobilis MCCC 1A02139.</title>
        <authorList>
            <person name="Lu L."/>
            <person name="Lai Q."/>
            <person name="Shao Z."/>
            <person name="Qian P."/>
        </authorList>
    </citation>
    <scope>NUCLEOTIDE SEQUENCE [LARGE SCALE GENOMIC DNA]</scope>
    <source>
        <strain evidence="6 7">MCCC 1A02139</strain>
    </source>
</reference>
<dbReference type="PANTHER" id="PTHR24567:SF68">
    <property type="entry name" value="DNA-BINDING TRANSCRIPTIONAL DUAL REGULATOR CRP"/>
    <property type="match status" value="1"/>
</dbReference>
<dbReference type="SMART" id="SM00100">
    <property type="entry name" value="cNMP"/>
    <property type="match status" value="1"/>
</dbReference>
<dbReference type="InterPro" id="IPR050397">
    <property type="entry name" value="Env_Response_Regulators"/>
</dbReference>
<dbReference type="CDD" id="cd00038">
    <property type="entry name" value="CAP_ED"/>
    <property type="match status" value="1"/>
</dbReference>
<dbReference type="Pfam" id="PF13545">
    <property type="entry name" value="HTH_Crp_2"/>
    <property type="match status" value="1"/>
</dbReference>
<evidence type="ECO:0000259" key="4">
    <source>
        <dbReference type="PROSITE" id="PS50042"/>
    </source>
</evidence>
<evidence type="ECO:0000313" key="6">
    <source>
        <dbReference type="EMBL" id="KYO54807.1"/>
    </source>
</evidence>
<dbReference type="InterPro" id="IPR014710">
    <property type="entry name" value="RmlC-like_jellyroll"/>
</dbReference>
<dbReference type="OrthoDB" id="8068193at2"/>
<evidence type="ECO:0000256" key="2">
    <source>
        <dbReference type="ARBA" id="ARBA00023125"/>
    </source>
</evidence>
<dbReference type="SUPFAM" id="SSF46785">
    <property type="entry name" value="Winged helix' DNA-binding domain"/>
    <property type="match status" value="1"/>
</dbReference>
<evidence type="ECO:0000256" key="1">
    <source>
        <dbReference type="ARBA" id="ARBA00023015"/>
    </source>
</evidence>
<comment type="caution">
    <text evidence="6">The sequence shown here is derived from an EMBL/GenBank/DDBJ whole genome shotgun (WGS) entry which is preliminary data.</text>
</comment>
<evidence type="ECO:0000259" key="5">
    <source>
        <dbReference type="PROSITE" id="PS51063"/>
    </source>
</evidence>
<dbReference type="InterPro" id="IPR018490">
    <property type="entry name" value="cNMP-bd_dom_sf"/>
</dbReference>
<dbReference type="GO" id="GO:0003677">
    <property type="term" value="F:DNA binding"/>
    <property type="evidence" value="ECO:0007669"/>
    <property type="project" value="UniProtKB-KW"/>
</dbReference>
<feature type="domain" description="Cyclic nucleotide-binding" evidence="4">
    <location>
        <begin position="13"/>
        <end position="133"/>
    </location>
</feature>
<feature type="domain" description="HTH crp-type" evidence="5">
    <location>
        <begin position="147"/>
        <end position="217"/>
    </location>
</feature>
<dbReference type="Gene3D" id="2.60.120.10">
    <property type="entry name" value="Jelly Rolls"/>
    <property type="match status" value="1"/>
</dbReference>
<dbReference type="Proteomes" id="UP000075787">
    <property type="component" value="Unassembled WGS sequence"/>
</dbReference>